<comment type="similarity">
    <text evidence="1 7">Belongs to the N(4)/N(6)-methyltransferase family.</text>
</comment>
<dbReference type="InterPro" id="IPR023095">
    <property type="entry name" value="Ade_MeTrfase_dom_2"/>
</dbReference>
<accession>A0A9D9N1E3</accession>
<dbReference type="GO" id="GO:0043565">
    <property type="term" value="F:sequence-specific DNA binding"/>
    <property type="evidence" value="ECO:0007669"/>
    <property type="project" value="TreeGrafter"/>
</dbReference>
<dbReference type="Gene3D" id="3.40.50.150">
    <property type="entry name" value="Vaccinia Virus protein VP39"/>
    <property type="match status" value="2"/>
</dbReference>
<protein>
    <recommendedName>
        <fullName evidence="2 7">Site-specific DNA-methyltransferase (adenine-specific)</fullName>
        <ecNumber evidence="2 7">2.1.1.72</ecNumber>
    </recommendedName>
</protein>
<dbReference type="PROSITE" id="PS00092">
    <property type="entry name" value="N6_MTASE"/>
    <property type="match status" value="2"/>
</dbReference>
<dbReference type="GO" id="GO:0009007">
    <property type="term" value="F:site-specific DNA-methyltransferase (adenine-specific) activity"/>
    <property type="evidence" value="ECO:0007669"/>
    <property type="project" value="UniProtKB-UniRule"/>
</dbReference>
<reference evidence="8" key="2">
    <citation type="journal article" date="2021" name="PeerJ">
        <title>Extensive microbial diversity within the chicken gut microbiome revealed by metagenomics and culture.</title>
        <authorList>
            <person name="Gilroy R."/>
            <person name="Ravi A."/>
            <person name="Getino M."/>
            <person name="Pursley I."/>
            <person name="Horton D.L."/>
            <person name="Alikhan N.F."/>
            <person name="Baker D."/>
            <person name="Gharbi K."/>
            <person name="Hall N."/>
            <person name="Watson M."/>
            <person name="Adriaenssens E.M."/>
            <person name="Foster-Nyarko E."/>
            <person name="Jarju S."/>
            <person name="Secka A."/>
            <person name="Antonio M."/>
            <person name="Oren A."/>
            <person name="Chaudhuri R.R."/>
            <person name="La Ragione R."/>
            <person name="Hildebrand F."/>
            <person name="Pallen M.J."/>
        </authorList>
    </citation>
    <scope>NUCLEOTIDE SEQUENCE</scope>
    <source>
        <strain evidence="8">10532</strain>
    </source>
</reference>
<proteinExistence type="inferred from homology"/>
<dbReference type="PRINTS" id="PR00505">
    <property type="entry name" value="D12N6MTFRASE"/>
</dbReference>
<dbReference type="PANTHER" id="PTHR30481:SF3">
    <property type="entry name" value="DNA ADENINE METHYLASE"/>
    <property type="match status" value="1"/>
</dbReference>
<keyword evidence="3 7" id="KW-0489">Methyltransferase</keyword>
<gene>
    <name evidence="8" type="ORF">IAA81_00125</name>
</gene>
<dbReference type="Pfam" id="PF02086">
    <property type="entry name" value="MethyltransfD12"/>
    <property type="match status" value="2"/>
</dbReference>
<dbReference type="InterPro" id="IPR012186">
    <property type="entry name" value="Ade-mod_methylase_MStsI"/>
</dbReference>
<dbReference type="GO" id="GO:0009307">
    <property type="term" value="P:DNA restriction-modification system"/>
    <property type="evidence" value="ECO:0007669"/>
    <property type="project" value="InterPro"/>
</dbReference>
<evidence type="ECO:0000313" key="8">
    <source>
        <dbReference type="EMBL" id="MBO8456618.1"/>
    </source>
</evidence>
<keyword evidence="4 7" id="KW-0808">Transferase</keyword>
<dbReference type="PANTHER" id="PTHR30481">
    <property type="entry name" value="DNA ADENINE METHYLASE"/>
    <property type="match status" value="1"/>
</dbReference>
<keyword evidence="5 7" id="KW-0949">S-adenosyl-L-methionine</keyword>
<dbReference type="InterPro" id="IPR029063">
    <property type="entry name" value="SAM-dependent_MTases_sf"/>
</dbReference>
<dbReference type="Proteomes" id="UP000823638">
    <property type="component" value="Unassembled WGS sequence"/>
</dbReference>
<dbReference type="Gene3D" id="1.10.1020.10">
    <property type="entry name" value="Adenine-specific Methyltransferase, Domain 2"/>
    <property type="match status" value="1"/>
</dbReference>
<dbReference type="EMBL" id="JADIMM010000001">
    <property type="protein sequence ID" value="MBO8456618.1"/>
    <property type="molecule type" value="Genomic_DNA"/>
</dbReference>
<comment type="catalytic activity">
    <reaction evidence="6 7">
        <text>a 2'-deoxyadenosine in DNA + S-adenosyl-L-methionine = an N(6)-methyl-2'-deoxyadenosine in DNA + S-adenosyl-L-homocysteine + H(+)</text>
        <dbReference type="Rhea" id="RHEA:15197"/>
        <dbReference type="Rhea" id="RHEA-COMP:12418"/>
        <dbReference type="Rhea" id="RHEA-COMP:12419"/>
        <dbReference type="ChEBI" id="CHEBI:15378"/>
        <dbReference type="ChEBI" id="CHEBI:57856"/>
        <dbReference type="ChEBI" id="CHEBI:59789"/>
        <dbReference type="ChEBI" id="CHEBI:90615"/>
        <dbReference type="ChEBI" id="CHEBI:90616"/>
        <dbReference type="EC" id="2.1.1.72"/>
    </reaction>
</comment>
<dbReference type="InterPro" id="IPR012327">
    <property type="entry name" value="MeTrfase_D12"/>
</dbReference>
<evidence type="ECO:0000256" key="3">
    <source>
        <dbReference type="ARBA" id="ARBA00022603"/>
    </source>
</evidence>
<sequence>MRYIGSKINLLKNIENCISQNIHTKQNSFCDIFSGTGVVARYFKPQYEIISNDALFFSYVLQKAYVENNEIPTFDKLQKEIKDPFLFLENTVLSETDEKFISENYSPVGENKRMYFTEENARRIDFIRTTIEYWKTEKKLTEVEYYYLLASLIEAVPSVSNITGTYGAYLKKWDKRAFKKLELSRYEIENNGKKNYAYNEDVFDLEKHISGDILYIDPPYNSRQYAPNYHVLETIARYDNPLLSGVTGMRPYENQKSVFCSKNEVNDAFEQLIKNADFSHIVMSYSSAGLMKADFIEKILKYNGISSTFTLQKIPYRKYKSKIYNESGVCEYLFYIQKKSQGAVYTIPEENLLKGTSPSATYTFNKSKYIKSPLNYIGGKYKLLPQIMPYFPKDIGTFVDLFCGGCNVGINTNAKKIVFNDLNTILTDMFKVFKKMDLDELLSKIERIISEWNLSMTNEKAFIDFRNHYNQTRDPIELYVLSCYSFNYQFRFNNNHEYNNPFGKSRSQFSETMKNHLIQFVNRLKSCEVEFMSYDFVDFPIDDLTTNDFIYCDPPYLITTGSYNDGNRGFKNWSLDSDKKLYALLDKLNEQGIRFALSNVFSHKGESNGILIKWAKKYHVYHLNMTYSNSCYNTSRTGSDEVLVTNYIENLYG</sequence>
<dbReference type="PIRSF" id="PIRSF036638">
    <property type="entry name" value="M_m6A_StsI"/>
    <property type="match status" value="1"/>
</dbReference>
<dbReference type="SUPFAM" id="SSF53335">
    <property type="entry name" value="S-adenosyl-L-methionine-dependent methyltransferases"/>
    <property type="match status" value="2"/>
</dbReference>
<evidence type="ECO:0000256" key="4">
    <source>
        <dbReference type="ARBA" id="ARBA00022679"/>
    </source>
</evidence>
<name>A0A9D9N1E3_9SPIR</name>
<dbReference type="InterPro" id="IPR002052">
    <property type="entry name" value="DNA_methylase_N6_adenine_CS"/>
</dbReference>
<dbReference type="GO" id="GO:0032259">
    <property type="term" value="P:methylation"/>
    <property type="evidence" value="ECO:0007669"/>
    <property type="project" value="UniProtKB-KW"/>
</dbReference>
<evidence type="ECO:0000256" key="1">
    <source>
        <dbReference type="ARBA" id="ARBA00006594"/>
    </source>
</evidence>
<evidence type="ECO:0000313" key="9">
    <source>
        <dbReference type="Proteomes" id="UP000823638"/>
    </source>
</evidence>
<dbReference type="EC" id="2.1.1.72" evidence="2 7"/>
<dbReference type="GO" id="GO:0006298">
    <property type="term" value="P:mismatch repair"/>
    <property type="evidence" value="ECO:0007669"/>
    <property type="project" value="TreeGrafter"/>
</dbReference>
<evidence type="ECO:0000256" key="2">
    <source>
        <dbReference type="ARBA" id="ARBA00011900"/>
    </source>
</evidence>
<evidence type="ECO:0000256" key="7">
    <source>
        <dbReference type="RuleBase" id="RU361257"/>
    </source>
</evidence>
<dbReference type="GO" id="GO:1904047">
    <property type="term" value="F:S-adenosyl-L-methionine binding"/>
    <property type="evidence" value="ECO:0007669"/>
    <property type="project" value="TreeGrafter"/>
</dbReference>
<evidence type="ECO:0000256" key="5">
    <source>
        <dbReference type="ARBA" id="ARBA00022691"/>
    </source>
</evidence>
<dbReference type="AlphaFoldDB" id="A0A9D9N1E3"/>
<reference evidence="8" key="1">
    <citation type="submission" date="2020-10" db="EMBL/GenBank/DDBJ databases">
        <authorList>
            <person name="Gilroy R."/>
        </authorList>
    </citation>
    <scope>NUCLEOTIDE SEQUENCE</scope>
    <source>
        <strain evidence="8">10532</strain>
    </source>
</reference>
<organism evidence="8 9">
    <name type="scientific">Candidatus Gallitreponema excrementavium</name>
    <dbReference type="NCBI Taxonomy" id="2840840"/>
    <lineage>
        <taxon>Bacteria</taxon>
        <taxon>Pseudomonadati</taxon>
        <taxon>Spirochaetota</taxon>
        <taxon>Spirochaetia</taxon>
        <taxon>Spirochaetales</taxon>
        <taxon>Candidatus Gallitreponema</taxon>
    </lineage>
</organism>
<comment type="caution">
    <text evidence="8">The sequence shown here is derived from an EMBL/GenBank/DDBJ whole genome shotgun (WGS) entry which is preliminary data.</text>
</comment>
<dbReference type="NCBIfam" id="TIGR00571">
    <property type="entry name" value="dam"/>
    <property type="match status" value="1"/>
</dbReference>
<evidence type="ECO:0000256" key="6">
    <source>
        <dbReference type="ARBA" id="ARBA00047942"/>
    </source>
</evidence>